<reference evidence="1 2" key="1">
    <citation type="submission" date="2024-04" db="EMBL/GenBank/DDBJ databases">
        <authorList>
            <person name="Rising A."/>
            <person name="Reimegard J."/>
            <person name="Sonavane S."/>
            <person name="Akerstrom W."/>
            <person name="Nylinder S."/>
            <person name="Hedman E."/>
            <person name="Kallberg Y."/>
        </authorList>
    </citation>
    <scope>NUCLEOTIDE SEQUENCE [LARGE SCALE GENOMIC DNA]</scope>
</reference>
<comment type="caution">
    <text evidence="1">The sequence shown here is derived from an EMBL/GenBank/DDBJ whole genome shotgun (WGS) entry which is preliminary data.</text>
</comment>
<accession>A0AAV2AZF1</accession>
<protein>
    <submittedName>
        <fullName evidence="1">Uncharacterized protein</fullName>
    </submittedName>
</protein>
<feature type="non-terminal residue" evidence="1">
    <location>
        <position position="94"/>
    </location>
</feature>
<proteinExistence type="predicted"/>
<gene>
    <name evidence="1" type="ORF">LARSCL_LOCUS15908</name>
</gene>
<keyword evidence="2" id="KW-1185">Reference proteome</keyword>
<dbReference type="EMBL" id="CAXIEN010000248">
    <property type="protein sequence ID" value="CAL1289393.1"/>
    <property type="molecule type" value="Genomic_DNA"/>
</dbReference>
<organism evidence="1 2">
    <name type="scientific">Larinioides sclopetarius</name>
    <dbReference type="NCBI Taxonomy" id="280406"/>
    <lineage>
        <taxon>Eukaryota</taxon>
        <taxon>Metazoa</taxon>
        <taxon>Ecdysozoa</taxon>
        <taxon>Arthropoda</taxon>
        <taxon>Chelicerata</taxon>
        <taxon>Arachnida</taxon>
        <taxon>Araneae</taxon>
        <taxon>Araneomorphae</taxon>
        <taxon>Entelegynae</taxon>
        <taxon>Araneoidea</taxon>
        <taxon>Araneidae</taxon>
        <taxon>Larinioides</taxon>
    </lineage>
</organism>
<sequence length="94" mass="10732">MDIKLIWFSTRGIIRYFKLCTIHGVWFAPEVHIEGKQLVMAEIIDEQKKNCIMDLAMYRNVVVFDASINDLGKDLKGATHVLSKNVEVSSVHVL</sequence>
<dbReference type="AlphaFoldDB" id="A0AAV2AZF1"/>
<evidence type="ECO:0000313" key="2">
    <source>
        <dbReference type="Proteomes" id="UP001497382"/>
    </source>
</evidence>
<name>A0AAV2AZF1_9ARAC</name>
<evidence type="ECO:0000313" key="1">
    <source>
        <dbReference type="EMBL" id="CAL1289393.1"/>
    </source>
</evidence>
<dbReference type="Proteomes" id="UP001497382">
    <property type="component" value="Unassembled WGS sequence"/>
</dbReference>